<dbReference type="eggNOG" id="COG0530">
    <property type="taxonomic scope" value="Bacteria"/>
</dbReference>
<evidence type="ECO:0000256" key="2">
    <source>
        <dbReference type="ARBA" id="ARBA00022692"/>
    </source>
</evidence>
<feature type="transmembrane region" description="Helical" evidence="5">
    <location>
        <begin position="65"/>
        <end position="82"/>
    </location>
</feature>
<feature type="transmembrane region" description="Helical" evidence="5">
    <location>
        <begin position="158"/>
        <end position="179"/>
    </location>
</feature>
<evidence type="ECO:0000313" key="7">
    <source>
        <dbReference type="EMBL" id="CAI87593.1"/>
    </source>
</evidence>
<name>Q3IG39_PSET1</name>
<evidence type="ECO:0000256" key="4">
    <source>
        <dbReference type="ARBA" id="ARBA00023136"/>
    </source>
</evidence>
<dbReference type="Gene3D" id="1.20.1420.30">
    <property type="entry name" value="NCX, central ion-binding region"/>
    <property type="match status" value="1"/>
</dbReference>
<sequence>MINRSLRHCFIYTFRLAFVTIRAICIFNNWFNTMVTSFVILIFGLAGLVWSADKFVYGAAALAKNFGVPTLIVGLTVVAMGSSAPEMMVSASAALAGKTDTAIGNAVGSNITNILLVLGITALLRPLSVSSSTLKREIPLVLIISLATWYIFSDNYFSYPEAIALLIGFVVFIFGLIIISLRAKNNNDPFVNEACDEVPDNVPTKKAVFWLIVGLILLPVSSHFLVGSAVDIAKFFGLSDLVIGLTIIAIGTSLPELAASVAGVLKNEDDLALGNIVGSNIFNILAVLPLAGIINPSIIDPSIANRDVLIMIAATLALIVMSLNFRGAQRINRVEGGLLLSAFLIYQGYIFSQIG</sequence>
<evidence type="ECO:0000256" key="3">
    <source>
        <dbReference type="ARBA" id="ARBA00022989"/>
    </source>
</evidence>
<feature type="transmembrane region" description="Helical" evidence="5">
    <location>
        <begin position="242"/>
        <end position="265"/>
    </location>
</feature>
<evidence type="ECO:0000256" key="5">
    <source>
        <dbReference type="SAM" id="Phobius"/>
    </source>
</evidence>
<dbReference type="PANTHER" id="PTHR10846">
    <property type="entry name" value="SODIUM/POTASSIUM/CALCIUM EXCHANGER"/>
    <property type="match status" value="1"/>
</dbReference>
<organism evidence="7 8">
    <name type="scientific">Pseudoalteromonas translucida (strain TAC 125)</name>
    <dbReference type="NCBI Taxonomy" id="326442"/>
    <lineage>
        <taxon>Bacteria</taxon>
        <taxon>Pseudomonadati</taxon>
        <taxon>Pseudomonadota</taxon>
        <taxon>Gammaproteobacteria</taxon>
        <taxon>Alteromonadales</taxon>
        <taxon>Pseudoalteromonadaceae</taxon>
        <taxon>Pseudoalteromonas</taxon>
    </lineage>
</organism>
<feature type="transmembrane region" description="Helical" evidence="5">
    <location>
        <begin position="277"/>
        <end position="296"/>
    </location>
</feature>
<dbReference type="PANTHER" id="PTHR10846:SF8">
    <property type="entry name" value="INNER MEMBRANE PROTEIN YRBG"/>
    <property type="match status" value="1"/>
</dbReference>
<proteinExistence type="predicted"/>
<dbReference type="InterPro" id="IPR004837">
    <property type="entry name" value="NaCa_Exmemb"/>
</dbReference>
<reference evidence="7 8" key="1">
    <citation type="journal article" date="2005" name="Genome Res.">
        <title>Coping with cold: the genome of the versatile marine Antarctica bacterium Pseudoalteromonas haloplanktis TAC125.</title>
        <authorList>
            <person name="Medigue C."/>
            <person name="Krin E."/>
            <person name="Pascal G."/>
            <person name="Barbe V."/>
            <person name="Bernsel A."/>
            <person name="Bertin P."/>
            <person name="Cheung F."/>
            <person name="Cruveiller S."/>
            <person name="Damico S."/>
            <person name="Duilio A."/>
            <person name="Fang G."/>
            <person name="Feller G."/>
            <person name="Mangenot S."/>
            <person name="Marino G."/>
            <person name="Nilsson J."/>
            <person name="Parilli E."/>
            <person name="Rocha E."/>
            <person name="Rouy Z."/>
            <person name="Sekowska A."/>
            <person name="Tutino M.L."/>
            <person name="Vallenet D."/>
            <person name="von Heijne G."/>
            <person name="Danchin A."/>
        </authorList>
    </citation>
    <scope>NUCLEOTIDE SEQUENCE [LARGE SCALE GENOMIC DNA]</scope>
    <source>
        <strain evidence="8">TAC 125</strain>
    </source>
</reference>
<dbReference type="GO" id="GO:0005886">
    <property type="term" value="C:plasma membrane"/>
    <property type="evidence" value="ECO:0007669"/>
    <property type="project" value="TreeGrafter"/>
</dbReference>
<comment type="subcellular location">
    <subcellularLocation>
        <location evidence="1">Membrane</location>
        <topology evidence="1">Multi-pass membrane protein</topology>
    </subcellularLocation>
</comment>
<dbReference type="InterPro" id="IPR004481">
    <property type="entry name" value="K/Na/Ca-exchanger"/>
</dbReference>
<dbReference type="GO" id="GO:0006874">
    <property type="term" value="P:intracellular calcium ion homeostasis"/>
    <property type="evidence" value="ECO:0007669"/>
    <property type="project" value="TreeGrafter"/>
</dbReference>
<feature type="transmembrane region" description="Helical" evidence="5">
    <location>
        <begin position="208"/>
        <end position="230"/>
    </location>
</feature>
<feature type="transmembrane region" description="Helical" evidence="5">
    <location>
        <begin position="37"/>
        <end position="53"/>
    </location>
</feature>
<feature type="domain" description="Sodium/calcium exchanger membrane region" evidence="6">
    <location>
        <begin position="37"/>
        <end position="176"/>
    </location>
</feature>
<dbReference type="HOGENOM" id="CLU_007948_0_2_6"/>
<dbReference type="NCBIfam" id="TIGR00367">
    <property type="entry name" value="calcium/sodium antiporter"/>
    <property type="match status" value="1"/>
</dbReference>
<dbReference type="Gene3D" id="6.10.280.80">
    <property type="entry name" value="NCX, peripheral helical region"/>
    <property type="match status" value="1"/>
</dbReference>
<feature type="transmembrane region" description="Helical" evidence="5">
    <location>
        <begin position="308"/>
        <end position="325"/>
    </location>
</feature>
<dbReference type="AlphaFoldDB" id="Q3IG39"/>
<gene>
    <name evidence="7" type="ordered locus">PSHAa2545</name>
</gene>
<protein>
    <submittedName>
        <fullName evidence="7">Na:Ca transport protein (CacA family)</fullName>
    </submittedName>
</protein>
<dbReference type="Proteomes" id="UP000006843">
    <property type="component" value="Chromosome I"/>
</dbReference>
<evidence type="ECO:0000313" key="8">
    <source>
        <dbReference type="Proteomes" id="UP000006843"/>
    </source>
</evidence>
<dbReference type="STRING" id="326442.PSHAa2545"/>
<keyword evidence="4 5" id="KW-0472">Membrane</keyword>
<evidence type="ECO:0000259" key="6">
    <source>
        <dbReference type="Pfam" id="PF01699"/>
    </source>
</evidence>
<keyword evidence="3 5" id="KW-1133">Transmembrane helix</keyword>
<accession>Q3IG39</accession>
<dbReference type="GO" id="GO:0005262">
    <property type="term" value="F:calcium channel activity"/>
    <property type="evidence" value="ECO:0007669"/>
    <property type="project" value="TreeGrafter"/>
</dbReference>
<dbReference type="InterPro" id="IPR044880">
    <property type="entry name" value="NCX_ion-bd_dom_sf"/>
</dbReference>
<dbReference type="EMBL" id="CR954246">
    <property type="protein sequence ID" value="CAI87593.1"/>
    <property type="molecule type" value="Genomic_DNA"/>
</dbReference>
<keyword evidence="8" id="KW-1185">Reference proteome</keyword>
<evidence type="ECO:0000256" key="1">
    <source>
        <dbReference type="ARBA" id="ARBA00004141"/>
    </source>
</evidence>
<feature type="transmembrane region" description="Helical" evidence="5">
    <location>
        <begin position="102"/>
        <end position="124"/>
    </location>
</feature>
<dbReference type="Pfam" id="PF01699">
    <property type="entry name" value="Na_Ca_ex"/>
    <property type="match status" value="2"/>
</dbReference>
<dbReference type="GO" id="GO:0008273">
    <property type="term" value="F:calcium, potassium:sodium antiporter activity"/>
    <property type="evidence" value="ECO:0007669"/>
    <property type="project" value="TreeGrafter"/>
</dbReference>
<dbReference type="KEGG" id="pha:PSHAa2545"/>
<feature type="domain" description="Sodium/calcium exchanger membrane region" evidence="6">
    <location>
        <begin position="207"/>
        <end position="347"/>
    </location>
</feature>
<keyword evidence="2 5" id="KW-0812">Transmembrane</keyword>
<feature type="transmembrane region" description="Helical" evidence="5">
    <location>
        <begin position="337"/>
        <end position="354"/>
    </location>
</feature>